<dbReference type="GO" id="GO:0010020">
    <property type="term" value="P:chloroplast fission"/>
    <property type="evidence" value="ECO:0007669"/>
    <property type="project" value="InterPro"/>
</dbReference>
<organism evidence="1 2">
    <name type="scientific">Senna tora</name>
    <dbReference type="NCBI Taxonomy" id="362788"/>
    <lineage>
        <taxon>Eukaryota</taxon>
        <taxon>Viridiplantae</taxon>
        <taxon>Streptophyta</taxon>
        <taxon>Embryophyta</taxon>
        <taxon>Tracheophyta</taxon>
        <taxon>Spermatophyta</taxon>
        <taxon>Magnoliopsida</taxon>
        <taxon>eudicotyledons</taxon>
        <taxon>Gunneridae</taxon>
        <taxon>Pentapetalae</taxon>
        <taxon>rosids</taxon>
        <taxon>fabids</taxon>
        <taxon>Fabales</taxon>
        <taxon>Fabaceae</taxon>
        <taxon>Caesalpinioideae</taxon>
        <taxon>Cassia clade</taxon>
        <taxon>Senna</taxon>
    </lineage>
</organism>
<reference evidence="1" key="1">
    <citation type="submission" date="2020-09" db="EMBL/GenBank/DDBJ databases">
        <title>Genome-Enabled Discovery of Anthraquinone Biosynthesis in Senna tora.</title>
        <authorList>
            <person name="Kang S.-H."/>
            <person name="Pandey R.P."/>
            <person name="Lee C.-M."/>
            <person name="Sim J.-S."/>
            <person name="Jeong J.-T."/>
            <person name="Choi B.-S."/>
            <person name="Jung M."/>
            <person name="Ginzburg D."/>
            <person name="Zhao K."/>
            <person name="Won S.Y."/>
            <person name="Oh T.-J."/>
            <person name="Yu Y."/>
            <person name="Kim N.-H."/>
            <person name="Lee O.R."/>
            <person name="Lee T.-H."/>
            <person name="Bashyal P."/>
            <person name="Kim T.-S."/>
            <person name="Lee W.-H."/>
            <person name="Kawkins C."/>
            <person name="Kim C.-K."/>
            <person name="Kim J.S."/>
            <person name="Ahn B.O."/>
            <person name="Rhee S.Y."/>
            <person name="Sohng J.K."/>
        </authorList>
    </citation>
    <scope>NUCLEOTIDE SEQUENCE</scope>
    <source>
        <tissue evidence="1">Leaf</tissue>
    </source>
</reference>
<dbReference type="InterPro" id="IPR038939">
    <property type="entry name" value="PDV1/PDV2"/>
</dbReference>
<dbReference type="OrthoDB" id="1892915at2759"/>
<sequence length="131" mass="14688">MRGWHMINMHAAVNQLEESREILMEKVSEYEGRPLGVIQELNASFGNGRRDFVDEKRKSNSSFLHGCMEFLCNQGRWQRVIGAAAKVIAVSMSVSCTLQFCGTKLQSCTSRGSTMRSVPNNFQIDVLKGRG</sequence>
<protein>
    <submittedName>
        <fullName evidence="1">Plastid division protein PDV1</fullName>
    </submittedName>
</protein>
<evidence type="ECO:0000313" key="2">
    <source>
        <dbReference type="Proteomes" id="UP000634136"/>
    </source>
</evidence>
<dbReference type="PANTHER" id="PTHR33600:SF5">
    <property type="entry name" value="PLASTID DIVISION PROTEIN PDV1"/>
    <property type="match status" value="1"/>
</dbReference>
<dbReference type="Proteomes" id="UP000634136">
    <property type="component" value="Unassembled WGS sequence"/>
</dbReference>
<dbReference type="AlphaFoldDB" id="A0A834WK24"/>
<comment type="caution">
    <text evidence="1">The sequence shown here is derived from an EMBL/GenBank/DDBJ whole genome shotgun (WGS) entry which is preliminary data.</text>
</comment>
<accession>A0A834WK24</accession>
<dbReference type="EMBL" id="JAAIUW010000006">
    <property type="protein sequence ID" value="KAF7826145.1"/>
    <property type="molecule type" value="Genomic_DNA"/>
</dbReference>
<proteinExistence type="predicted"/>
<name>A0A834WK24_9FABA</name>
<gene>
    <name evidence="1" type="ORF">G2W53_017309</name>
</gene>
<keyword evidence="2" id="KW-1185">Reference proteome</keyword>
<evidence type="ECO:0000313" key="1">
    <source>
        <dbReference type="EMBL" id="KAF7826145.1"/>
    </source>
</evidence>
<dbReference type="PANTHER" id="PTHR33600">
    <property type="entry name" value="PLASTID DIVISION PROTEIN PDV2"/>
    <property type="match status" value="1"/>
</dbReference>